<keyword evidence="2" id="KW-1003">Cell membrane</keyword>
<protein>
    <recommendedName>
        <fullName evidence="7">Phage shock protein PspC N-terminal domain-containing protein</fullName>
    </recommendedName>
</protein>
<accession>A0A918JR51</accession>
<keyword evidence="5 6" id="KW-0472">Membrane</keyword>
<evidence type="ECO:0000256" key="6">
    <source>
        <dbReference type="SAM" id="Phobius"/>
    </source>
</evidence>
<evidence type="ECO:0000256" key="3">
    <source>
        <dbReference type="ARBA" id="ARBA00022692"/>
    </source>
</evidence>
<dbReference type="GO" id="GO:0005886">
    <property type="term" value="C:plasma membrane"/>
    <property type="evidence" value="ECO:0007669"/>
    <property type="project" value="UniProtKB-SubCell"/>
</dbReference>
<dbReference type="Proteomes" id="UP000631300">
    <property type="component" value="Unassembled WGS sequence"/>
</dbReference>
<proteinExistence type="predicted"/>
<keyword evidence="4 6" id="KW-1133">Transmembrane helix</keyword>
<feature type="transmembrane region" description="Helical" evidence="6">
    <location>
        <begin position="20"/>
        <end position="40"/>
    </location>
</feature>
<dbReference type="InterPro" id="IPR007168">
    <property type="entry name" value="Phageshock_PspC_N"/>
</dbReference>
<evidence type="ECO:0000256" key="4">
    <source>
        <dbReference type="ARBA" id="ARBA00022989"/>
    </source>
</evidence>
<dbReference type="PANTHER" id="PTHR33885">
    <property type="entry name" value="PHAGE SHOCK PROTEIN C"/>
    <property type="match status" value="1"/>
</dbReference>
<organism evidence="8 9">
    <name type="scientific">Alteromonas halophila</name>
    <dbReference type="NCBI Taxonomy" id="516698"/>
    <lineage>
        <taxon>Bacteria</taxon>
        <taxon>Pseudomonadati</taxon>
        <taxon>Pseudomonadota</taxon>
        <taxon>Gammaproteobacteria</taxon>
        <taxon>Alteromonadales</taxon>
        <taxon>Alteromonadaceae</taxon>
        <taxon>Alteromonas/Salinimonas group</taxon>
        <taxon>Alteromonas</taxon>
    </lineage>
</organism>
<sequence>MEMIMKMPGNKRIYRDTNDAVIAGVCAGTARYLGVDSVWVRAGAVIAAFMLPGITLLAYLAAVFLLPRWSS</sequence>
<feature type="transmembrane region" description="Helical" evidence="6">
    <location>
        <begin position="46"/>
        <end position="66"/>
    </location>
</feature>
<evidence type="ECO:0000256" key="5">
    <source>
        <dbReference type="ARBA" id="ARBA00023136"/>
    </source>
</evidence>
<evidence type="ECO:0000259" key="7">
    <source>
        <dbReference type="Pfam" id="PF04024"/>
    </source>
</evidence>
<name>A0A918JR51_9ALTE</name>
<comment type="caution">
    <text evidence="8">The sequence shown here is derived from an EMBL/GenBank/DDBJ whole genome shotgun (WGS) entry which is preliminary data.</text>
</comment>
<gene>
    <name evidence="8" type="ORF">GCM10007391_27520</name>
</gene>
<comment type="subcellular location">
    <subcellularLocation>
        <location evidence="1">Cell membrane</location>
        <topology evidence="1">Single-pass membrane protein</topology>
    </subcellularLocation>
</comment>
<dbReference type="AlphaFoldDB" id="A0A918JR51"/>
<evidence type="ECO:0000256" key="1">
    <source>
        <dbReference type="ARBA" id="ARBA00004162"/>
    </source>
</evidence>
<dbReference type="EMBL" id="BMXP01000008">
    <property type="protein sequence ID" value="GGW91770.1"/>
    <property type="molecule type" value="Genomic_DNA"/>
</dbReference>
<dbReference type="PANTHER" id="PTHR33885:SF3">
    <property type="entry name" value="PHAGE SHOCK PROTEIN C"/>
    <property type="match status" value="1"/>
</dbReference>
<keyword evidence="3 6" id="KW-0812">Transmembrane</keyword>
<evidence type="ECO:0000256" key="2">
    <source>
        <dbReference type="ARBA" id="ARBA00022475"/>
    </source>
</evidence>
<reference evidence="8" key="1">
    <citation type="journal article" date="2014" name="Int. J. Syst. Evol. Microbiol.">
        <title>Complete genome sequence of Corynebacterium casei LMG S-19264T (=DSM 44701T), isolated from a smear-ripened cheese.</title>
        <authorList>
            <consortium name="US DOE Joint Genome Institute (JGI-PGF)"/>
            <person name="Walter F."/>
            <person name="Albersmeier A."/>
            <person name="Kalinowski J."/>
            <person name="Ruckert C."/>
        </authorList>
    </citation>
    <scope>NUCLEOTIDE SEQUENCE</scope>
    <source>
        <strain evidence="8">KCTC 22164</strain>
    </source>
</reference>
<dbReference type="Pfam" id="PF04024">
    <property type="entry name" value="PspC"/>
    <property type="match status" value="1"/>
</dbReference>
<keyword evidence="9" id="KW-1185">Reference proteome</keyword>
<dbReference type="InterPro" id="IPR052027">
    <property type="entry name" value="PspC"/>
</dbReference>
<evidence type="ECO:0000313" key="9">
    <source>
        <dbReference type="Proteomes" id="UP000631300"/>
    </source>
</evidence>
<reference evidence="8" key="2">
    <citation type="submission" date="2020-09" db="EMBL/GenBank/DDBJ databases">
        <authorList>
            <person name="Sun Q."/>
            <person name="Kim S."/>
        </authorList>
    </citation>
    <scope>NUCLEOTIDE SEQUENCE</scope>
    <source>
        <strain evidence="8">KCTC 22164</strain>
    </source>
</reference>
<feature type="domain" description="Phage shock protein PspC N-terminal" evidence="7">
    <location>
        <begin position="11"/>
        <end position="68"/>
    </location>
</feature>
<evidence type="ECO:0000313" key="8">
    <source>
        <dbReference type="EMBL" id="GGW91770.1"/>
    </source>
</evidence>